<keyword evidence="6 17" id="KW-0547">Nucleotide-binding</keyword>
<feature type="domain" description="YjeF N-terminal" evidence="20">
    <location>
        <begin position="13"/>
        <end position="208"/>
    </location>
</feature>
<comment type="cofactor">
    <cofactor evidence="18">
        <name>K(+)</name>
        <dbReference type="ChEBI" id="CHEBI:29103"/>
    </cofactor>
    <text evidence="18">Binds 1 potassium ion per subunit.</text>
</comment>
<feature type="binding site" evidence="17">
    <location>
        <position position="277"/>
    </location>
    <ligand>
        <name>(6S)-NADPHX</name>
        <dbReference type="ChEBI" id="CHEBI:64076"/>
    </ligand>
</feature>
<gene>
    <name evidence="17" type="primary">nnrD</name>
    <name evidence="21" type="ORF">ACFPUZ_08710</name>
</gene>
<evidence type="ECO:0000259" key="19">
    <source>
        <dbReference type="PROSITE" id="PS51383"/>
    </source>
</evidence>
<dbReference type="EC" id="4.2.1.136" evidence="17"/>
<comment type="function">
    <text evidence="14 18">Bifunctional enzyme that catalyzes the epimerization of the S- and R-forms of NAD(P)HX and the dehydration of the S-form of NAD(P)HX at the expense of ADP, which is converted to AMP. This allows the repair of both epimers of NAD(P)HX, a damaged form of NAD(P)H that is a result of enzymatic or heat-dependent hydration.</text>
</comment>
<dbReference type="Gene3D" id="3.40.50.10260">
    <property type="entry name" value="YjeF N-terminal domain"/>
    <property type="match status" value="1"/>
</dbReference>
<evidence type="ECO:0000256" key="7">
    <source>
        <dbReference type="ARBA" id="ARBA00022840"/>
    </source>
</evidence>
<comment type="similarity">
    <text evidence="4 18">In the C-terminal section; belongs to the NnrD/CARKD family.</text>
</comment>
<keyword evidence="5 18" id="KW-0479">Metal-binding</keyword>
<dbReference type="InterPro" id="IPR029056">
    <property type="entry name" value="Ribokinase-like"/>
</dbReference>
<evidence type="ECO:0000256" key="3">
    <source>
        <dbReference type="ARBA" id="ARBA00006001"/>
    </source>
</evidence>
<evidence type="ECO:0000256" key="2">
    <source>
        <dbReference type="ARBA" id="ARBA00000909"/>
    </source>
</evidence>
<feature type="binding site" evidence="17">
    <location>
        <begin position="419"/>
        <end position="423"/>
    </location>
    <ligand>
        <name>AMP</name>
        <dbReference type="ChEBI" id="CHEBI:456215"/>
    </ligand>
</feature>
<dbReference type="PROSITE" id="PS51383">
    <property type="entry name" value="YJEF_C_3"/>
    <property type="match status" value="1"/>
</dbReference>
<organism evidence="21 22">
    <name type="scientific">Corynebacterium nasicanis</name>
    <dbReference type="NCBI Taxonomy" id="1448267"/>
    <lineage>
        <taxon>Bacteria</taxon>
        <taxon>Bacillati</taxon>
        <taxon>Actinomycetota</taxon>
        <taxon>Actinomycetes</taxon>
        <taxon>Mycobacteriales</taxon>
        <taxon>Corynebacteriaceae</taxon>
        <taxon>Corynebacterium</taxon>
    </lineage>
</organism>
<evidence type="ECO:0000256" key="16">
    <source>
        <dbReference type="ARBA" id="ARBA00049209"/>
    </source>
</evidence>
<keyword evidence="22" id="KW-1185">Reference proteome</keyword>
<evidence type="ECO:0000313" key="21">
    <source>
        <dbReference type="EMBL" id="MFC6146886.1"/>
    </source>
</evidence>
<feature type="binding site" evidence="17">
    <location>
        <position position="447"/>
    </location>
    <ligand>
        <name>AMP</name>
        <dbReference type="ChEBI" id="CHEBI:456215"/>
    </ligand>
</feature>
<comment type="function">
    <text evidence="17">Catalyzes the dehydration of the S-form of NAD(P)HX at the expense of ADP, which is converted to AMP. Together with NAD(P)HX epimerase, which catalyzes the epimerization of the S- and R-forms, the enzyme allows the repair of both epimers of NAD(P)HX, a damaged form of NAD(P)H that is a result of enzymatic or heat-dependent hydration.</text>
</comment>
<keyword evidence="12 17" id="KW-0456">Lyase</keyword>
<evidence type="ECO:0000256" key="5">
    <source>
        <dbReference type="ARBA" id="ARBA00022723"/>
    </source>
</evidence>
<dbReference type="Gene3D" id="3.40.1190.20">
    <property type="match status" value="1"/>
</dbReference>
<evidence type="ECO:0000256" key="10">
    <source>
        <dbReference type="ARBA" id="ARBA00023027"/>
    </source>
</evidence>
<evidence type="ECO:0000256" key="17">
    <source>
        <dbReference type="HAMAP-Rule" id="MF_01965"/>
    </source>
</evidence>
<keyword evidence="8 17" id="KW-0521">NADP</keyword>
<dbReference type="Pfam" id="PF03853">
    <property type="entry name" value="YjeF_N"/>
    <property type="match status" value="1"/>
</dbReference>
<evidence type="ECO:0000259" key="20">
    <source>
        <dbReference type="PROSITE" id="PS51385"/>
    </source>
</evidence>
<protein>
    <recommendedName>
        <fullName evidence="17">ADP-dependent (S)-NAD(P)H-hydrate dehydratase</fullName>
        <ecNumber evidence="17">4.2.1.136</ecNumber>
    </recommendedName>
    <alternativeName>
        <fullName evidence="17">ADP-dependent NAD(P)HX dehydratase</fullName>
    </alternativeName>
</protein>
<dbReference type="PROSITE" id="PS51385">
    <property type="entry name" value="YJEF_N"/>
    <property type="match status" value="1"/>
</dbReference>
<comment type="catalytic activity">
    <reaction evidence="2 18">
        <text>(6R)-NADPHX = (6S)-NADPHX</text>
        <dbReference type="Rhea" id="RHEA:32227"/>
        <dbReference type="ChEBI" id="CHEBI:64076"/>
        <dbReference type="ChEBI" id="CHEBI:64077"/>
        <dbReference type="EC" id="5.1.99.6"/>
    </reaction>
</comment>
<reference evidence="22" key="1">
    <citation type="journal article" date="2019" name="Int. J. Syst. Evol. Microbiol.">
        <title>The Global Catalogue of Microorganisms (GCM) 10K type strain sequencing project: providing services to taxonomists for standard genome sequencing and annotation.</title>
        <authorList>
            <consortium name="The Broad Institute Genomics Platform"/>
            <consortium name="The Broad Institute Genome Sequencing Center for Infectious Disease"/>
            <person name="Wu L."/>
            <person name="Ma J."/>
        </authorList>
    </citation>
    <scope>NUCLEOTIDE SEQUENCE [LARGE SCALE GENOMIC DNA]</scope>
    <source>
        <strain evidence="22">CCUG 51943</strain>
    </source>
</reference>
<evidence type="ECO:0000256" key="1">
    <source>
        <dbReference type="ARBA" id="ARBA00000013"/>
    </source>
</evidence>
<dbReference type="InterPro" id="IPR036652">
    <property type="entry name" value="YjeF_N_dom_sf"/>
</dbReference>
<comment type="similarity">
    <text evidence="17">Belongs to the NnrD/CARKD family.</text>
</comment>
<comment type="cofactor">
    <cofactor evidence="17">
        <name>Mg(2+)</name>
        <dbReference type="ChEBI" id="CHEBI:18420"/>
    </cofactor>
</comment>
<comment type="catalytic activity">
    <reaction evidence="16 17 18">
        <text>(6S)-NADPHX + ADP = AMP + phosphate + NADPH + H(+)</text>
        <dbReference type="Rhea" id="RHEA:32235"/>
        <dbReference type="ChEBI" id="CHEBI:15378"/>
        <dbReference type="ChEBI" id="CHEBI:43474"/>
        <dbReference type="ChEBI" id="CHEBI:57783"/>
        <dbReference type="ChEBI" id="CHEBI:64076"/>
        <dbReference type="ChEBI" id="CHEBI:456215"/>
        <dbReference type="ChEBI" id="CHEBI:456216"/>
        <dbReference type="EC" id="4.2.1.136"/>
    </reaction>
</comment>
<comment type="subunit">
    <text evidence="17">Homotetramer.</text>
</comment>
<evidence type="ECO:0000256" key="6">
    <source>
        <dbReference type="ARBA" id="ARBA00022741"/>
    </source>
</evidence>
<keyword evidence="9 18" id="KW-0630">Potassium</keyword>
<comment type="catalytic activity">
    <reaction evidence="1 18">
        <text>(6R)-NADHX = (6S)-NADHX</text>
        <dbReference type="Rhea" id="RHEA:32215"/>
        <dbReference type="ChEBI" id="CHEBI:64074"/>
        <dbReference type="ChEBI" id="CHEBI:64075"/>
        <dbReference type="EC" id="5.1.99.6"/>
    </reaction>
</comment>
<sequence length="509" mass="51839">MMSRSFAHPVATIRACEQVLLDSQPAPDHLMRQAAHAVALAATTLLPEDREESVCLLVGAGGNGGDALYAGAELAARHDVHAVLLGRDGKVHERALAAFQQAGGLVLDELPASPLATLIIDGILGIGGAGGLSPELGAWLQVAAEREIPVLAVDVPSGVDADTGALPAHHVTADVTVTFGGLRLAHALSNACGEVLLADIANGQDSLSLALLAEVLGGRSPRVETFRALAPSREWPFPLHTPHTISWRGSLEPGADDDKYTGGVVGLCAGSDTYPGAGLLTTLGAVRATSAMVRYVGPLGGDVVRAVPEVVISPTLADTGRVQAWVVGPGRGFDEAELAALLARPEPLLIDADALTLLARSADLRAALRDRVGQTLLTPHAGEFRRLAEAVGGLPELTTDPLAAVRALAADLGCAVLLKGRRTIICEGARVSVVDAGSSWAATPGSGDVLAGLLGAWMARSGMAGVLPAVGIHGVAAWLSAQTPDGPAPTSASRIAEAIPQATARLSPG</sequence>
<name>A0ABW1QC81_9CORY</name>
<accession>A0ABW1QC81</accession>
<evidence type="ECO:0000256" key="11">
    <source>
        <dbReference type="ARBA" id="ARBA00023235"/>
    </source>
</evidence>
<keyword evidence="13" id="KW-0511">Multifunctional enzyme</keyword>
<feature type="binding site" evidence="17">
    <location>
        <position position="448"/>
    </location>
    <ligand>
        <name>(6S)-NADPHX</name>
        <dbReference type="ChEBI" id="CHEBI:64076"/>
    </ligand>
</feature>
<dbReference type="Pfam" id="PF01256">
    <property type="entry name" value="Carb_kinase"/>
    <property type="match status" value="1"/>
</dbReference>
<proteinExistence type="inferred from homology"/>
<keyword evidence="10 17" id="KW-0520">NAD</keyword>
<dbReference type="SUPFAM" id="SSF53613">
    <property type="entry name" value="Ribokinase-like"/>
    <property type="match status" value="1"/>
</dbReference>
<evidence type="ECO:0000313" key="22">
    <source>
        <dbReference type="Proteomes" id="UP001596244"/>
    </source>
</evidence>
<dbReference type="CDD" id="cd01171">
    <property type="entry name" value="YXKO-related"/>
    <property type="match status" value="1"/>
</dbReference>
<keyword evidence="11 18" id="KW-0413">Isomerase</keyword>
<dbReference type="PANTHER" id="PTHR12592:SF0">
    <property type="entry name" value="ATP-DEPENDENT (S)-NAD(P)H-HYDRATE DEHYDRATASE"/>
    <property type="match status" value="1"/>
</dbReference>
<feature type="binding site" evidence="17">
    <location>
        <position position="380"/>
    </location>
    <ligand>
        <name>(6S)-NADPHX</name>
        <dbReference type="ChEBI" id="CHEBI:64076"/>
    </ligand>
</feature>
<keyword evidence="7 17" id="KW-0067">ATP-binding</keyword>
<evidence type="ECO:0000256" key="18">
    <source>
        <dbReference type="PIRNR" id="PIRNR017184"/>
    </source>
</evidence>
<evidence type="ECO:0000256" key="8">
    <source>
        <dbReference type="ARBA" id="ARBA00022857"/>
    </source>
</evidence>
<evidence type="ECO:0000256" key="13">
    <source>
        <dbReference type="ARBA" id="ARBA00023268"/>
    </source>
</evidence>
<comment type="catalytic activity">
    <reaction evidence="15 17 18">
        <text>(6S)-NADHX + ADP = AMP + phosphate + NADH + H(+)</text>
        <dbReference type="Rhea" id="RHEA:32223"/>
        <dbReference type="ChEBI" id="CHEBI:15378"/>
        <dbReference type="ChEBI" id="CHEBI:43474"/>
        <dbReference type="ChEBI" id="CHEBI:57945"/>
        <dbReference type="ChEBI" id="CHEBI:64074"/>
        <dbReference type="ChEBI" id="CHEBI:456215"/>
        <dbReference type="ChEBI" id="CHEBI:456216"/>
        <dbReference type="EC" id="4.2.1.136"/>
    </reaction>
</comment>
<comment type="similarity">
    <text evidence="3 18">In the N-terminal section; belongs to the NnrE/AIBP family.</text>
</comment>
<evidence type="ECO:0000256" key="14">
    <source>
        <dbReference type="ARBA" id="ARBA00025153"/>
    </source>
</evidence>
<dbReference type="InterPro" id="IPR000631">
    <property type="entry name" value="CARKD"/>
</dbReference>
<dbReference type="InterPro" id="IPR004443">
    <property type="entry name" value="YjeF_N_dom"/>
</dbReference>
<dbReference type="RefSeq" id="WP_377001534.1">
    <property type="nucleotide sequence ID" value="NZ_JBHSQE010000009.1"/>
</dbReference>
<dbReference type="PANTHER" id="PTHR12592">
    <property type="entry name" value="ATP-DEPENDENT (S)-NAD(P)H-HYDRATE DEHYDRATASE FAMILY MEMBER"/>
    <property type="match status" value="1"/>
</dbReference>
<dbReference type="Proteomes" id="UP001596244">
    <property type="component" value="Unassembled WGS sequence"/>
</dbReference>
<dbReference type="InterPro" id="IPR030677">
    <property type="entry name" value="Nnr"/>
</dbReference>
<feature type="domain" description="YjeF C-terminal" evidence="19">
    <location>
        <begin position="244"/>
        <end position="506"/>
    </location>
</feature>
<dbReference type="EMBL" id="JBHSQE010000009">
    <property type="protein sequence ID" value="MFC6146886.1"/>
    <property type="molecule type" value="Genomic_DNA"/>
</dbReference>
<dbReference type="PIRSF" id="PIRSF017184">
    <property type="entry name" value="Nnr"/>
    <property type="match status" value="1"/>
</dbReference>
<comment type="caution">
    <text evidence="21">The sequence shown here is derived from an EMBL/GenBank/DDBJ whole genome shotgun (WGS) entry which is preliminary data.</text>
</comment>
<evidence type="ECO:0000256" key="12">
    <source>
        <dbReference type="ARBA" id="ARBA00023239"/>
    </source>
</evidence>
<evidence type="ECO:0000256" key="15">
    <source>
        <dbReference type="ARBA" id="ARBA00048238"/>
    </source>
</evidence>
<dbReference type="SUPFAM" id="SSF64153">
    <property type="entry name" value="YjeF N-terminal domain-like"/>
    <property type="match status" value="1"/>
</dbReference>
<evidence type="ECO:0000256" key="9">
    <source>
        <dbReference type="ARBA" id="ARBA00022958"/>
    </source>
</evidence>
<feature type="binding site" evidence="17">
    <location>
        <position position="330"/>
    </location>
    <ligand>
        <name>(6S)-NADPHX</name>
        <dbReference type="ChEBI" id="CHEBI:64076"/>
    </ligand>
</feature>
<evidence type="ECO:0000256" key="4">
    <source>
        <dbReference type="ARBA" id="ARBA00009524"/>
    </source>
</evidence>
<dbReference type="HAMAP" id="MF_01965">
    <property type="entry name" value="NADHX_dehydratase"/>
    <property type="match status" value="1"/>
</dbReference>